<dbReference type="Gene3D" id="3.40.50.1000">
    <property type="entry name" value="HAD superfamily/HAD-like"/>
    <property type="match status" value="1"/>
</dbReference>
<dbReference type="GO" id="GO:0016791">
    <property type="term" value="F:phosphatase activity"/>
    <property type="evidence" value="ECO:0007669"/>
    <property type="project" value="UniProtKB-ARBA"/>
</dbReference>
<protein>
    <recommendedName>
        <fullName evidence="2">sucrose-phosphate synthase</fullName>
        <ecNumber evidence="2">2.4.1.14</ecNumber>
    </recommendedName>
</protein>
<feature type="domain" description="Sucrose phosphatase-like" evidence="7">
    <location>
        <begin position="467"/>
        <end position="703"/>
    </location>
</feature>
<dbReference type="InterPro" id="IPR006379">
    <property type="entry name" value="HAD-SF_hydro_IIB"/>
</dbReference>
<dbReference type="Proteomes" id="UP000001175">
    <property type="component" value="Chromosome"/>
</dbReference>
<dbReference type="SFLD" id="SFLDS00003">
    <property type="entry name" value="Haloacid_Dehalogenase"/>
    <property type="match status" value="1"/>
</dbReference>
<dbReference type="EC" id="2.4.1.14" evidence="2"/>
<dbReference type="AlphaFoldDB" id="A0A0H3K0V9"/>
<dbReference type="NCBIfam" id="TIGR01484">
    <property type="entry name" value="HAD-SF-IIB"/>
    <property type="match status" value="1"/>
</dbReference>
<keyword evidence="4" id="KW-0808">Transferase</keyword>
<organism evidence="9 10">
    <name type="scientific">Synechococcus sp. (strain ATCC 27144 / PCC 6301 / SAUG 1402/1)</name>
    <name type="common">Anacystis nidulans</name>
    <dbReference type="NCBI Taxonomy" id="269084"/>
    <lineage>
        <taxon>Bacteria</taxon>
        <taxon>Bacillati</taxon>
        <taxon>Cyanobacteriota</taxon>
        <taxon>Cyanophyceae</taxon>
        <taxon>Synechococcales</taxon>
        <taxon>Synechococcaceae</taxon>
        <taxon>Synechococcus</taxon>
    </lineage>
</organism>
<name>A0A0H3K0V9_SYNP6</name>
<evidence type="ECO:0000259" key="6">
    <source>
        <dbReference type="Pfam" id="PF00534"/>
    </source>
</evidence>
<dbReference type="Gene3D" id="3.90.1070.10">
    <property type="match status" value="1"/>
</dbReference>
<evidence type="ECO:0000256" key="4">
    <source>
        <dbReference type="ARBA" id="ARBA00022679"/>
    </source>
</evidence>
<accession>A0A0H3K0V9</accession>
<dbReference type="InterPro" id="IPR012822">
    <property type="entry name" value="SucroseP_synth_GlycoTrfase_dom"/>
</dbReference>
<dbReference type="InterPro" id="IPR028098">
    <property type="entry name" value="Glyco_trans_4-like_N"/>
</dbReference>
<dbReference type="Pfam" id="PF13439">
    <property type="entry name" value="Glyco_transf_4"/>
    <property type="match status" value="1"/>
</dbReference>
<sequence>MAAQNLYILHIQTHGLLRGQNLELGRDADTGGQTKYVLELAQAQAKSPQVQQVDIITRQITDPRVSVGYSQAIEPFAPKGRIVRLPFGPKRYLRKELLWPHLYTFADAILQYLAQQKRTPTWIQAHYADAGQVGSLLSRWLNVPLIFTGHSLGRIKLKKLLEQDWPLEEIEAQFNIQQRIDAEEMTLTHADWIVASTQQEVEEQYRVYDRYNPERKLVIPPGVDTDRFRFQPLGDRGVVLQQELSRFLRDPEKPQILCLCRPAPRKNVPALVRAFGEHPWLRKKANLVLVLGSRQDINQMDRGSRQVFQEIFHLVDRYDLYGSVAYPKQHQADDVPEFYRLAAHSGGVFVNPALTEPFGLTILEAGSCGVPVVATHDGGPQEILKHCDFGTLVDVSRPANIATALATLLSDRDLWQCYHRNGIEKVPAHYSWDQHVNTLFERMETVALPRRRAVSFVRSRKRLIDAKRLVVSDIDNTLLADRQGLENLMTYLDQYRDHFAFGIATGRRLDSAQEVLKEWGVPSPNFWVTSVGSEIHYGTDAEPDISWEKHINRNWNPQRIRAVMAQLPFLELQPEEDQTPFKVSFFVRDRHETVLREVRQHLRRHRLRLKSIYSHQEFLDILPLAASKGDAIRHLSLRWRIPLENILVAGDSGNDEEMLKGHNLGVVVGNYSPESEPLRSYERVYFAEGHYANGILEALKHYRFFEAIA</sequence>
<dbReference type="eggNOG" id="COG0438">
    <property type="taxonomic scope" value="Bacteria"/>
</dbReference>
<proteinExistence type="inferred from homology"/>
<gene>
    <name evidence="9" type="primary">sps</name>
    <name evidence="9" type="ordered locus">syc0730_d</name>
</gene>
<dbReference type="InterPro" id="IPR023214">
    <property type="entry name" value="HAD_sf"/>
</dbReference>
<dbReference type="PANTHER" id="PTHR46039">
    <property type="entry name" value="SUCROSE-PHOSPHATE SYNTHASE 3-RELATED"/>
    <property type="match status" value="1"/>
</dbReference>
<dbReference type="KEGG" id="syc:syc0730_d"/>
<dbReference type="Pfam" id="PF00534">
    <property type="entry name" value="Glycos_transf_1"/>
    <property type="match status" value="1"/>
</dbReference>
<dbReference type="InterPro" id="IPR001296">
    <property type="entry name" value="Glyco_trans_1"/>
</dbReference>
<evidence type="ECO:0000313" key="9">
    <source>
        <dbReference type="EMBL" id="BAD78920.1"/>
    </source>
</evidence>
<dbReference type="GO" id="GO:0046524">
    <property type="term" value="F:sucrose-phosphate synthase activity"/>
    <property type="evidence" value="ECO:0007669"/>
    <property type="project" value="UniProtKB-EC"/>
</dbReference>
<comment type="catalytic activity">
    <reaction evidence="5">
        <text>beta-D-fructose 6-phosphate + UDP-alpha-D-glucose = sucrose 6(F)-phosphate + UDP + H(+)</text>
        <dbReference type="Rhea" id="RHEA:22172"/>
        <dbReference type="ChEBI" id="CHEBI:15378"/>
        <dbReference type="ChEBI" id="CHEBI:57634"/>
        <dbReference type="ChEBI" id="CHEBI:57723"/>
        <dbReference type="ChEBI" id="CHEBI:58223"/>
        <dbReference type="ChEBI" id="CHEBI:58885"/>
        <dbReference type="EC" id="2.4.1.14"/>
    </reaction>
</comment>
<evidence type="ECO:0000256" key="3">
    <source>
        <dbReference type="ARBA" id="ARBA00022676"/>
    </source>
</evidence>
<evidence type="ECO:0000259" key="8">
    <source>
        <dbReference type="Pfam" id="PF13439"/>
    </source>
</evidence>
<dbReference type="SUPFAM" id="SSF53756">
    <property type="entry name" value="UDP-Glycosyltransferase/glycogen phosphorylase"/>
    <property type="match status" value="1"/>
</dbReference>
<dbReference type="SUPFAM" id="SSF56784">
    <property type="entry name" value="HAD-like"/>
    <property type="match status" value="1"/>
</dbReference>
<feature type="domain" description="Glycosyl transferase family 1" evidence="6">
    <location>
        <begin position="248"/>
        <end position="421"/>
    </location>
</feature>
<keyword evidence="3" id="KW-0328">Glycosyltransferase</keyword>
<reference evidence="9 10" key="1">
    <citation type="journal article" date="2007" name="Photosyn. Res.">
        <title>Complete nucleotide sequence of the freshwater unicellular cyanobacterium Synechococcus elongatus PCC 6301 chromosome: gene content and organization.</title>
        <authorList>
            <person name="Sugita C."/>
            <person name="Ogata K."/>
            <person name="Shikata M."/>
            <person name="Jikuya H."/>
            <person name="Takano J."/>
            <person name="Furumichi M."/>
            <person name="Kanehisa M."/>
            <person name="Omata T."/>
            <person name="Sugiura M."/>
            <person name="Sugita M."/>
        </authorList>
    </citation>
    <scope>NUCLEOTIDE SEQUENCE [LARGE SCALE GENOMIC DNA]</scope>
    <source>
        <strain evidence="10">ATCC 27144 / PCC 6301 / SAUG 1402/1</strain>
    </source>
</reference>
<dbReference type="NCBIfam" id="TIGR02472">
    <property type="entry name" value="sucr_P_syn_N"/>
    <property type="match status" value="1"/>
</dbReference>
<dbReference type="InterPro" id="IPR006380">
    <property type="entry name" value="SPP-like_dom"/>
</dbReference>
<dbReference type="InterPro" id="IPR012821">
    <property type="entry name" value="Sucrose_P_synth_Pase-like_dom"/>
</dbReference>
<dbReference type="InterPro" id="IPR036412">
    <property type="entry name" value="HAD-like_sf"/>
</dbReference>
<comment type="similarity">
    <text evidence="1">Belongs to the glycosyltransferase 1 family.</text>
</comment>
<evidence type="ECO:0000259" key="7">
    <source>
        <dbReference type="Pfam" id="PF05116"/>
    </source>
</evidence>
<dbReference type="InterPro" id="IPR044161">
    <property type="entry name" value="SPS"/>
</dbReference>
<dbReference type="NCBIfam" id="TIGR02471">
    <property type="entry name" value="sucr_syn_bact_C"/>
    <property type="match status" value="1"/>
</dbReference>
<feature type="domain" description="Glycosyltransferase subfamily 4-like N-terminal" evidence="8">
    <location>
        <begin position="31"/>
        <end position="227"/>
    </location>
</feature>
<evidence type="ECO:0000313" key="10">
    <source>
        <dbReference type="Proteomes" id="UP000001175"/>
    </source>
</evidence>
<dbReference type="eggNOG" id="COG0561">
    <property type="taxonomic scope" value="Bacteria"/>
</dbReference>
<dbReference type="RefSeq" id="WP_011243042.1">
    <property type="nucleotide sequence ID" value="NC_006576.1"/>
</dbReference>
<dbReference type="SFLD" id="SFLDG01141">
    <property type="entry name" value="C2.B.1:_Sucrose_Phosphatase_Li"/>
    <property type="match status" value="1"/>
</dbReference>
<dbReference type="PANTHER" id="PTHR46039:SF5">
    <property type="entry name" value="SUCROSE-PHOSPHATE SYNTHASE 3-RELATED"/>
    <property type="match status" value="1"/>
</dbReference>
<dbReference type="EMBL" id="AP008231">
    <property type="protein sequence ID" value="BAD78920.1"/>
    <property type="molecule type" value="Genomic_DNA"/>
</dbReference>
<dbReference type="SFLD" id="SFLDG01140">
    <property type="entry name" value="C2.B:_Phosphomannomutase_and_P"/>
    <property type="match status" value="1"/>
</dbReference>
<evidence type="ECO:0000256" key="5">
    <source>
        <dbReference type="ARBA" id="ARBA00047471"/>
    </source>
</evidence>
<evidence type="ECO:0000256" key="2">
    <source>
        <dbReference type="ARBA" id="ARBA00012536"/>
    </source>
</evidence>
<dbReference type="Pfam" id="PF05116">
    <property type="entry name" value="S6PP"/>
    <property type="match status" value="1"/>
</dbReference>
<dbReference type="Gene3D" id="3.40.50.2000">
    <property type="entry name" value="Glycogen Phosphorylase B"/>
    <property type="match status" value="2"/>
</dbReference>
<evidence type="ECO:0000256" key="1">
    <source>
        <dbReference type="ARBA" id="ARBA00006530"/>
    </source>
</evidence>